<feature type="compositionally biased region" description="Basic and acidic residues" evidence="1">
    <location>
        <begin position="549"/>
        <end position="559"/>
    </location>
</feature>
<feature type="compositionally biased region" description="Polar residues" evidence="1">
    <location>
        <begin position="668"/>
        <end position="690"/>
    </location>
</feature>
<feature type="compositionally biased region" description="Polar residues" evidence="1">
    <location>
        <begin position="215"/>
        <end position="254"/>
    </location>
</feature>
<dbReference type="InParanoid" id="A0A409YAM1"/>
<feature type="region of interest" description="Disordered" evidence="1">
    <location>
        <begin position="646"/>
        <end position="790"/>
    </location>
</feature>
<evidence type="ECO:0000313" key="2">
    <source>
        <dbReference type="EMBL" id="PPR00041.1"/>
    </source>
</evidence>
<feature type="region of interest" description="Disordered" evidence="1">
    <location>
        <begin position="1"/>
        <end position="122"/>
    </location>
</feature>
<accession>A0A409YAM1</accession>
<keyword evidence="3" id="KW-1185">Reference proteome</keyword>
<feature type="region of interest" description="Disordered" evidence="1">
    <location>
        <begin position="192"/>
        <end position="363"/>
    </location>
</feature>
<evidence type="ECO:0000313" key="3">
    <source>
        <dbReference type="Proteomes" id="UP000284842"/>
    </source>
</evidence>
<protein>
    <submittedName>
        <fullName evidence="2">Uncharacterized protein</fullName>
    </submittedName>
</protein>
<feature type="region of interest" description="Disordered" evidence="1">
    <location>
        <begin position="416"/>
        <end position="559"/>
    </location>
</feature>
<organism evidence="2 3">
    <name type="scientific">Panaeolus cyanescens</name>
    <dbReference type="NCBI Taxonomy" id="181874"/>
    <lineage>
        <taxon>Eukaryota</taxon>
        <taxon>Fungi</taxon>
        <taxon>Dikarya</taxon>
        <taxon>Basidiomycota</taxon>
        <taxon>Agaricomycotina</taxon>
        <taxon>Agaricomycetes</taxon>
        <taxon>Agaricomycetidae</taxon>
        <taxon>Agaricales</taxon>
        <taxon>Agaricineae</taxon>
        <taxon>Galeropsidaceae</taxon>
        <taxon>Panaeolus</taxon>
    </lineage>
</organism>
<feature type="compositionally biased region" description="Basic residues" evidence="1">
    <location>
        <begin position="443"/>
        <end position="457"/>
    </location>
</feature>
<feature type="compositionally biased region" description="Basic and acidic residues" evidence="1">
    <location>
        <begin position="24"/>
        <end position="40"/>
    </location>
</feature>
<feature type="compositionally biased region" description="Low complexity" evidence="1">
    <location>
        <begin position="716"/>
        <end position="725"/>
    </location>
</feature>
<dbReference type="EMBL" id="NHTK01001338">
    <property type="protein sequence ID" value="PPR00041.1"/>
    <property type="molecule type" value="Genomic_DNA"/>
</dbReference>
<dbReference type="OrthoDB" id="3195323at2759"/>
<name>A0A409YAM1_9AGAR</name>
<feature type="compositionally biased region" description="Low complexity" evidence="1">
    <location>
        <begin position="532"/>
        <end position="544"/>
    </location>
</feature>
<dbReference type="Proteomes" id="UP000284842">
    <property type="component" value="Unassembled WGS sequence"/>
</dbReference>
<dbReference type="AlphaFoldDB" id="A0A409YAM1"/>
<proteinExistence type="predicted"/>
<feature type="compositionally biased region" description="Pro residues" evidence="1">
    <location>
        <begin position="656"/>
        <end position="665"/>
    </location>
</feature>
<evidence type="ECO:0000256" key="1">
    <source>
        <dbReference type="SAM" id="MobiDB-lite"/>
    </source>
</evidence>
<feature type="compositionally biased region" description="Polar residues" evidence="1">
    <location>
        <begin position="303"/>
        <end position="312"/>
    </location>
</feature>
<comment type="caution">
    <text evidence="2">The sequence shown here is derived from an EMBL/GenBank/DDBJ whole genome shotgun (WGS) entry which is preliminary data.</text>
</comment>
<reference evidence="2 3" key="1">
    <citation type="journal article" date="2018" name="Evol. Lett.">
        <title>Horizontal gene cluster transfer increased hallucinogenic mushroom diversity.</title>
        <authorList>
            <person name="Reynolds H.T."/>
            <person name="Vijayakumar V."/>
            <person name="Gluck-Thaler E."/>
            <person name="Korotkin H.B."/>
            <person name="Matheny P.B."/>
            <person name="Slot J.C."/>
        </authorList>
    </citation>
    <scope>NUCLEOTIDE SEQUENCE [LARGE SCALE GENOMIC DNA]</scope>
    <source>
        <strain evidence="2 3">2629</strain>
    </source>
</reference>
<gene>
    <name evidence="2" type="ORF">CVT24_009050</name>
</gene>
<sequence length="835" mass="90070">MPAAALLDEQPSRNWWSGLAKSHSPKDVRDPYGPEKQEARTRKRSQTATKSSPFGSLASVIGLKSKKHHPALAIQQPDSLFDSATSNPVSPTSNPRPPSKAASSTRSRVDSIEPKTPVDFQRDRRHSLLTLSDTDPFAGRPIITVPVPHIPNDPNRLSAYSNNSATDFPQKKAEPPIFNRVSYASSSSHSNHHVVDLLPSSPISPSTEPLRLQSKRSIGSLQTRRINGNTDTLSRQTSVTPSTTSLLGSVTKSPSKVRPSTAESTFTRPGTRARGMTDGAVRQRAGFFVDTGVGARPDKPPQKSISATNSPIISDHPSASAFTTSPRVVVRQASVSHLQSPPTAPPTHSLPATPLPAPEGPIPHKRVGLVPKAQSASSSRLSFASSISLASDMFGPPSTFPRDIDKRFSGRSILSHQTADIVDPDMSSLPPRDSKSTPGSPRSLKKVSSHQTLKRGHTSPSPTVAPKSPQPPGERVFRKQRSFHRVPIPPLPLPYFSTNSTAFPSLNDPGPTSPEQKRGSGHSSLGRKRLFSNSSHNRPSTSSNVVASEDDKQSVFSLRSEHDFGGTSYKPWATTTNHTYANSSFWDEGIPDAIPGSPTRSNVDYTPQAILSPADLAKLEASVEERSTRSRGFSLLSASTVMSDLDLEPDYNPIGLSPPPPPSSRPPTGNQGLSKSSTQPVVQHHTTSSHPPEDLYSFDSTLRLANKEQTPHPTHSSLSSSASASTIGPRVSSPSFATSLPPPPRPRQRGTLTLASEKLPIQATSRAPSIRRAPSTRTKSSMEKNLHRRSIMRKPSFLDIDDDTDQESDSDFIAERTSSFLDMARESFDTARDGV</sequence>
<feature type="compositionally biased region" description="Polar residues" evidence="1">
    <location>
        <begin position="76"/>
        <end position="93"/>
    </location>
</feature>